<evidence type="ECO:0000256" key="2">
    <source>
        <dbReference type="SAM" id="SignalP"/>
    </source>
</evidence>
<dbReference type="RefSeq" id="WP_245095164.1">
    <property type="nucleotide sequence ID" value="NZ_CP095053.1"/>
</dbReference>
<evidence type="ECO:0000313" key="4">
    <source>
        <dbReference type="EMBL" id="UOR06244.1"/>
    </source>
</evidence>
<dbReference type="AlphaFoldDB" id="A0A8T9SZ80"/>
<organism evidence="4 5">
    <name type="scientific">Hymenobacter aerilatus</name>
    <dbReference type="NCBI Taxonomy" id="2932251"/>
    <lineage>
        <taxon>Bacteria</taxon>
        <taxon>Pseudomonadati</taxon>
        <taxon>Bacteroidota</taxon>
        <taxon>Cytophagia</taxon>
        <taxon>Cytophagales</taxon>
        <taxon>Hymenobacteraceae</taxon>
        <taxon>Hymenobacter</taxon>
    </lineage>
</organism>
<reference evidence="4 5" key="1">
    <citation type="submission" date="2022-04" db="EMBL/GenBank/DDBJ databases">
        <title>Hymenobacter sp. isolated from the air.</title>
        <authorList>
            <person name="Won M."/>
            <person name="Lee C.-M."/>
            <person name="Woen H.-Y."/>
            <person name="Kwon S.-W."/>
        </authorList>
    </citation>
    <scope>NUCLEOTIDE SEQUENCE [LARGE SCALE GENOMIC DNA]</scope>
    <source>
        <strain evidence="5">5413 J-13</strain>
    </source>
</reference>
<protein>
    <submittedName>
        <fullName evidence="4">T9SS type A sorting domain-containing protein</fullName>
    </submittedName>
</protein>
<dbReference type="Proteomes" id="UP000829925">
    <property type="component" value="Chromosome"/>
</dbReference>
<dbReference type="EMBL" id="CP095053">
    <property type="protein sequence ID" value="UOR06244.1"/>
    <property type="molecule type" value="Genomic_DNA"/>
</dbReference>
<evidence type="ECO:0000313" key="5">
    <source>
        <dbReference type="Proteomes" id="UP000829925"/>
    </source>
</evidence>
<feature type="signal peptide" evidence="2">
    <location>
        <begin position="1"/>
        <end position="24"/>
    </location>
</feature>
<gene>
    <name evidence="4" type="ORF">MUN82_03910</name>
</gene>
<feature type="chain" id="PRO_5035723960" evidence="2">
    <location>
        <begin position="25"/>
        <end position="624"/>
    </location>
</feature>
<dbReference type="InterPro" id="IPR026444">
    <property type="entry name" value="Secre_tail"/>
</dbReference>
<dbReference type="NCBIfam" id="TIGR04183">
    <property type="entry name" value="Por_Secre_tail"/>
    <property type="match status" value="1"/>
</dbReference>
<keyword evidence="2" id="KW-0732">Signal</keyword>
<sequence>MRQNLYQFLALLILLLCGRQQAVAQVQSDVRFRTASPQDFMCREGISSSKTPLKVRENDPRASWVVTLYKPESDPTEGYVEIFPEKADGTRGPAISAQQLVVWPGPRSGIKEATTSGQCDVKPQTLSAYTQIRAVFTDRVFGKKSVSDPIPLQFITTPPPTTPPPTTPPPTSPCGGINPVVVTGAVYPCGDVYNAICGDQCVPYNSAPTRISGRALANNNDASYLIYMNTASSCLPDKKDFGAFSYHTFDGKGAKEEEQVQWQYSYNNRDWYDISGATDRNFQPGAITRTTYYRRVSTHLLYRTGLGAGFDWDRIDRRDHWYTSNVVKIGVPPPPPETDLYGYGACAGSSFKIRITPADGDPATTTNWSAPNANWRINGGQGVIYQSSHNVGGSVEITVDVPANTPAGNYEMHVSSQGPCGSNGYKSIQIIVGMAPNSYIDGPAYISTNPYATSTYYLVGAGNSNIQWSLPYGFNSYGYTGPSITLQSPGYETEGTLQATYTDQCGNINTAQIHITASPWYNRNLQAKSKTEDLTNASPENESVSTLAPGVYPNPASSSVTIVGADTESTVSVYDNKGVLCKSAQIPSGDEQVQLDVQSLSSGVYQVRSIKKGVPHTDRLIIQH</sequence>
<feature type="compositionally biased region" description="Polar residues" evidence="1">
    <location>
        <begin position="531"/>
        <end position="546"/>
    </location>
</feature>
<keyword evidence="5" id="KW-1185">Reference proteome</keyword>
<evidence type="ECO:0000256" key="1">
    <source>
        <dbReference type="SAM" id="MobiDB-lite"/>
    </source>
</evidence>
<accession>A0A8T9SZ80</accession>
<feature type="region of interest" description="Disordered" evidence="1">
    <location>
        <begin position="154"/>
        <end position="173"/>
    </location>
</feature>
<feature type="region of interest" description="Disordered" evidence="1">
    <location>
        <begin position="531"/>
        <end position="550"/>
    </location>
</feature>
<dbReference type="Pfam" id="PF18962">
    <property type="entry name" value="Por_Secre_tail"/>
    <property type="match status" value="1"/>
</dbReference>
<dbReference type="KEGG" id="haei:MUN82_03910"/>
<name>A0A8T9SZ80_9BACT</name>
<proteinExistence type="predicted"/>
<feature type="compositionally biased region" description="Pro residues" evidence="1">
    <location>
        <begin position="157"/>
        <end position="172"/>
    </location>
</feature>
<feature type="domain" description="Secretion system C-terminal sorting" evidence="3">
    <location>
        <begin position="551"/>
        <end position="622"/>
    </location>
</feature>
<evidence type="ECO:0000259" key="3">
    <source>
        <dbReference type="Pfam" id="PF18962"/>
    </source>
</evidence>